<dbReference type="RefSeq" id="WP_052515548.1">
    <property type="nucleotide sequence ID" value="NZ_AZAC01000067.1"/>
</dbReference>
<dbReference type="Gene3D" id="3.30.450.40">
    <property type="match status" value="1"/>
</dbReference>
<evidence type="ECO:0000259" key="9">
    <source>
        <dbReference type="PROSITE" id="PS50113"/>
    </source>
</evidence>
<dbReference type="Pfam" id="PF13426">
    <property type="entry name" value="PAS_9"/>
    <property type="match status" value="1"/>
</dbReference>
<dbReference type="SMART" id="SM00086">
    <property type="entry name" value="PAC"/>
    <property type="match status" value="2"/>
</dbReference>
<name>A0A0D2J689_9BACT</name>
<dbReference type="NCBIfam" id="TIGR00229">
    <property type="entry name" value="sensory_box"/>
    <property type="match status" value="2"/>
</dbReference>
<evidence type="ECO:0000256" key="1">
    <source>
        <dbReference type="ARBA" id="ARBA00000085"/>
    </source>
</evidence>
<dbReference type="SUPFAM" id="SSF52172">
    <property type="entry name" value="CheY-like"/>
    <property type="match status" value="1"/>
</dbReference>
<dbReference type="Gene3D" id="3.30.450.20">
    <property type="entry name" value="PAS domain"/>
    <property type="match status" value="3"/>
</dbReference>
<evidence type="ECO:0000259" key="7">
    <source>
        <dbReference type="PROSITE" id="PS50110"/>
    </source>
</evidence>
<dbReference type="InterPro" id="IPR011006">
    <property type="entry name" value="CheY-like_superfamily"/>
</dbReference>
<dbReference type="Pfam" id="PF00072">
    <property type="entry name" value="Response_reg"/>
    <property type="match status" value="1"/>
</dbReference>
<evidence type="ECO:0000256" key="4">
    <source>
        <dbReference type="ARBA" id="ARBA00022777"/>
    </source>
</evidence>
<evidence type="ECO:0000313" key="10">
    <source>
        <dbReference type="EMBL" id="KIX11221.1"/>
    </source>
</evidence>
<dbReference type="InterPro" id="IPR000014">
    <property type="entry name" value="PAS"/>
</dbReference>
<evidence type="ECO:0000256" key="6">
    <source>
        <dbReference type="SAM" id="Coils"/>
    </source>
</evidence>
<gene>
    <name evidence="10" type="ORF">X474_25530</name>
</gene>
<feature type="domain" description="PAC" evidence="9">
    <location>
        <begin position="542"/>
        <end position="594"/>
    </location>
</feature>
<reference evidence="10 11" key="1">
    <citation type="submission" date="2013-11" db="EMBL/GenBank/DDBJ databases">
        <title>Metagenomic analysis of a methanogenic consortium involved in long chain n-alkane degradation.</title>
        <authorList>
            <person name="Davidova I.A."/>
            <person name="Callaghan A.V."/>
            <person name="Wawrik B."/>
            <person name="Pruitt S."/>
            <person name="Marks C."/>
            <person name="Duncan K.E."/>
            <person name="Suflita J.M."/>
        </authorList>
    </citation>
    <scope>NUCLEOTIDE SEQUENCE [LARGE SCALE GENOMIC DNA]</scope>
    <source>
        <strain evidence="10 11">SPR</strain>
    </source>
</reference>
<accession>A0A0D2J689</accession>
<proteinExistence type="predicted"/>
<dbReference type="PANTHER" id="PTHR44757:SF2">
    <property type="entry name" value="BIOFILM ARCHITECTURE MAINTENANCE PROTEIN MBAA"/>
    <property type="match status" value="1"/>
</dbReference>
<dbReference type="CDD" id="cd00130">
    <property type="entry name" value="PAS"/>
    <property type="match status" value="3"/>
</dbReference>
<evidence type="ECO:0000259" key="8">
    <source>
        <dbReference type="PROSITE" id="PS50112"/>
    </source>
</evidence>
<keyword evidence="4" id="KW-0418">Kinase</keyword>
<keyword evidence="11" id="KW-1185">Reference proteome</keyword>
<dbReference type="PROSITE" id="PS50113">
    <property type="entry name" value="PAC"/>
    <property type="match status" value="1"/>
</dbReference>
<dbReference type="SUPFAM" id="SSF55785">
    <property type="entry name" value="PYP-like sensor domain (PAS domain)"/>
    <property type="match status" value="3"/>
</dbReference>
<dbReference type="PANTHER" id="PTHR44757">
    <property type="entry name" value="DIGUANYLATE CYCLASE DGCP"/>
    <property type="match status" value="1"/>
</dbReference>
<dbReference type="OrthoDB" id="5417406at2"/>
<evidence type="ECO:0000256" key="2">
    <source>
        <dbReference type="ARBA" id="ARBA00012438"/>
    </source>
</evidence>
<protein>
    <recommendedName>
        <fullName evidence="2">histidine kinase</fullName>
        <ecNumber evidence="2">2.7.13.3</ecNumber>
    </recommendedName>
</protein>
<comment type="caution">
    <text evidence="10">The sequence shown here is derived from an EMBL/GenBank/DDBJ whole genome shotgun (WGS) entry which is preliminary data.</text>
</comment>
<dbReference type="Pfam" id="PF13188">
    <property type="entry name" value="PAS_8"/>
    <property type="match status" value="1"/>
</dbReference>
<dbReference type="InParanoid" id="A0A0D2J689"/>
<feature type="modified residue" description="4-aspartylphosphate" evidence="5">
    <location>
        <position position="60"/>
    </location>
</feature>
<dbReference type="InterPro" id="IPR001610">
    <property type="entry name" value="PAC"/>
</dbReference>
<feature type="domain" description="PAS" evidence="8">
    <location>
        <begin position="595"/>
        <end position="641"/>
    </location>
</feature>
<dbReference type="Pfam" id="PF13185">
    <property type="entry name" value="GAF_2"/>
    <property type="match status" value="1"/>
</dbReference>
<dbReference type="SMART" id="SM00448">
    <property type="entry name" value="REC"/>
    <property type="match status" value="1"/>
</dbReference>
<dbReference type="InterPro" id="IPR052155">
    <property type="entry name" value="Biofilm_reg_signaling"/>
</dbReference>
<dbReference type="InterPro" id="IPR000700">
    <property type="entry name" value="PAS-assoc_C"/>
</dbReference>
<dbReference type="PROSITE" id="PS50110">
    <property type="entry name" value="RESPONSE_REGULATORY"/>
    <property type="match status" value="1"/>
</dbReference>
<dbReference type="InterPro" id="IPR013767">
    <property type="entry name" value="PAS_fold"/>
</dbReference>
<sequence>MQKNQARKILLVEDESQYALLVEEMISPANEEEYAVSWADTLAEGKQALAGDNFDLVLLDLSLPDSQGLETLNEVLKKCGDTPVVVLTGVEDDSFGKTAIRQGATDYLFKSEISKRLLIRSIEYAIQRGKITIELKKYQTRLEELVDQRTVKLEQEIYEKKQAEKNLRLALAETQKREQEITALLSGAQAVLRYRHFPEAARKVFNICKELTNATAGYVALLSEDGKENEVLFLEAGNRKCSVDPELPMPIRGLRAVAYEKGEVVYDNNFMQSKWMDFMPSGHVDLDNVLFAPLKVNNQTVGVMGLANKPGGFSKNDLRLATAFGKIVSVSLMNSRNLDSLAESRKRFNELFHLMNDGVMMLEKIIDKDDFEIKFINKAALQMFNLEPGHAGGEPVSQTVSALNLDRFLSVLRKVYLENQPLFPPPVMKSLNDKSQWIAYYVYSLPTKEIVAVFRDITQQRNSREELRQSEERYRELIKSSPDPIAIYGQSGLAIDLNPAFEHLFGWKLAEVKGQKINFVPKDQQNATAAVLKTINQGGAVKNFITKRYTRQGDLLEVEISATAFKNTQGNILGIVVFFRDITEQRNLERKIRQNERNLRKILDELNTGIIMVDYHSHIIKYANPLALKMIGLPIQEVTGKVCHHFICKKKKDSCPITDHGEKIRMEETSLLTKEGIEIPVLKSAVLMEMEGKKTILSSFQDITNIKQAHAEIVAKGKLEAAMETAAVTCHQLNQPLQAIINLGEAALEDIEPDHQVKKDLENILANTRKMAEVTAKLSNITEYKTRKYSDQVEMLDVS</sequence>
<dbReference type="SUPFAM" id="SSF47384">
    <property type="entry name" value="Homodimeric domain of signal transducing histidine kinase"/>
    <property type="match status" value="1"/>
</dbReference>
<dbReference type="Proteomes" id="UP000032233">
    <property type="component" value="Unassembled WGS sequence"/>
</dbReference>
<feature type="coiled-coil region" evidence="6">
    <location>
        <begin position="128"/>
        <end position="180"/>
    </location>
</feature>
<dbReference type="SUPFAM" id="SSF55781">
    <property type="entry name" value="GAF domain-like"/>
    <property type="match status" value="1"/>
</dbReference>
<feature type="domain" description="PAS" evidence="8">
    <location>
        <begin position="470"/>
        <end position="539"/>
    </location>
</feature>
<dbReference type="Pfam" id="PF00989">
    <property type="entry name" value="PAS"/>
    <property type="match status" value="1"/>
</dbReference>
<feature type="domain" description="Response regulatory" evidence="7">
    <location>
        <begin position="8"/>
        <end position="125"/>
    </location>
</feature>
<dbReference type="InterPro" id="IPR003661">
    <property type="entry name" value="HisK_dim/P_dom"/>
</dbReference>
<organism evidence="10 11">
    <name type="scientific">Dethiosulfatarculus sandiegensis</name>
    <dbReference type="NCBI Taxonomy" id="1429043"/>
    <lineage>
        <taxon>Bacteria</taxon>
        <taxon>Pseudomonadati</taxon>
        <taxon>Thermodesulfobacteriota</taxon>
        <taxon>Desulfarculia</taxon>
        <taxon>Desulfarculales</taxon>
        <taxon>Desulfarculaceae</taxon>
        <taxon>Dethiosulfatarculus</taxon>
    </lineage>
</organism>
<comment type="catalytic activity">
    <reaction evidence="1">
        <text>ATP + protein L-histidine = ADP + protein N-phospho-L-histidine.</text>
        <dbReference type="EC" id="2.7.13.3"/>
    </reaction>
</comment>
<dbReference type="InterPro" id="IPR035965">
    <property type="entry name" value="PAS-like_dom_sf"/>
</dbReference>
<evidence type="ECO:0000256" key="3">
    <source>
        <dbReference type="ARBA" id="ARBA00022679"/>
    </source>
</evidence>
<dbReference type="AlphaFoldDB" id="A0A0D2J689"/>
<dbReference type="Gene3D" id="1.10.287.130">
    <property type="match status" value="1"/>
</dbReference>
<dbReference type="InterPro" id="IPR003018">
    <property type="entry name" value="GAF"/>
</dbReference>
<dbReference type="EMBL" id="AZAC01000067">
    <property type="protein sequence ID" value="KIX11221.1"/>
    <property type="molecule type" value="Genomic_DNA"/>
</dbReference>
<dbReference type="CDD" id="cd00082">
    <property type="entry name" value="HisKA"/>
    <property type="match status" value="1"/>
</dbReference>
<dbReference type="Gene3D" id="3.40.50.2300">
    <property type="match status" value="1"/>
</dbReference>
<keyword evidence="3" id="KW-0808">Transferase</keyword>
<evidence type="ECO:0000313" key="11">
    <source>
        <dbReference type="Proteomes" id="UP000032233"/>
    </source>
</evidence>
<keyword evidence="6" id="KW-0175">Coiled coil</keyword>
<dbReference type="GO" id="GO:0006355">
    <property type="term" value="P:regulation of DNA-templated transcription"/>
    <property type="evidence" value="ECO:0007669"/>
    <property type="project" value="InterPro"/>
</dbReference>
<dbReference type="InterPro" id="IPR029016">
    <property type="entry name" value="GAF-like_dom_sf"/>
</dbReference>
<dbReference type="STRING" id="1429043.X474_25530"/>
<dbReference type="InterPro" id="IPR001789">
    <property type="entry name" value="Sig_transdc_resp-reg_receiver"/>
</dbReference>
<keyword evidence="5" id="KW-0597">Phosphoprotein</keyword>
<dbReference type="InterPro" id="IPR036097">
    <property type="entry name" value="HisK_dim/P_sf"/>
</dbReference>
<dbReference type="SMART" id="SM00091">
    <property type="entry name" value="PAS"/>
    <property type="match status" value="3"/>
</dbReference>
<dbReference type="GO" id="GO:0000155">
    <property type="term" value="F:phosphorelay sensor kinase activity"/>
    <property type="evidence" value="ECO:0007669"/>
    <property type="project" value="InterPro"/>
</dbReference>
<dbReference type="SMART" id="SM00065">
    <property type="entry name" value="GAF"/>
    <property type="match status" value="1"/>
</dbReference>
<dbReference type="PROSITE" id="PS50112">
    <property type="entry name" value="PAS"/>
    <property type="match status" value="2"/>
</dbReference>
<dbReference type="EC" id="2.7.13.3" evidence="2"/>
<evidence type="ECO:0000256" key="5">
    <source>
        <dbReference type="PROSITE-ProRule" id="PRU00169"/>
    </source>
</evidence>